<protein>
    <submittedName>
        <fullName evidence="1">Uncharacterized protein</fullName>
    </submittedName>
</protein>
<name>A0ACC0C743_CATRO</name>
<sequence length="160" mass="18411">MVVADKSRRSQAVNSILELHKLIGLNSIHGSPIELVLNWVKNLNPKVITTVEQEVDHNQAEFLDRFTEALFYYSTMFDSLEAYYAQPKKGLARLYVNREICNIVSCEGPTRTETHEPLEKWRDRLIRAGFKPLQMGPIAFEQARYCVEEKEGCLTLGWHG</sequence>
<gene>
    <name evidence="1" type="ORF">M9H77_01894</name>
</gene>
<proteinExistence type="predicted"/>
<dbReference type="Proteomes" id="UP001060085">
    <property type="component" value="Linkage Group LG01"/>
</dbReference>
<keyword evidence="2" id="KW-1185">Reference proteome</keyword>
<dbReference type="EMBL" id="CM044701">
    <property type="protein sequence ID" value="KAI5680667.1"/>
    <property type="molecule type" value="Genomic_DNA"/>
</dbReference>
<evidence type="ECO:0000313" key="2">
    <source>
        <dbReference type="Proteomes" id="UP001060085"/>
    </source>
</evidence>
<reference evidence="2" key="1">
    <citation type="journal article" date="2023" name="Nat. Plants">
        <title>Single-cell RNA sequencing provides a high-resolution roadmap for understanding the multicellular compartmentation of specialized metabolism.</title>
        <authorList>
            <person name="Sun S."/>
            <person name="Shen X."/>
            <person name="Li Y."/>
            <person name="Li Y."/>
            <person name="Wang S."/>
            <person name="Li R."/>
            <person name="Zhang H."/>
            <person name="Shen G."/>
            <person name="Guo B."/>
            <person name="Wei J."/>
            <person name="Xu J."/>
            <person name="St-Pierre B."/>
            <person name="Chen S."/>
            <person name="Sun C."/>
        </authorList>
    </citation>
    <scope>NUCLEOTIDE SEQUENCE [LARGE SCALE GENOMIC DNA]</scope>
</reference>
<evidence type="ECO:0000313" key="1">
    <source>
        <dbReference type="EMBL" id="KAI5680667.1"/>
    </source>
</evidence>
<organism evidence="1 2">
    <name type="scientific">Catharanthus roseus</name>
    <name type="common">Madagascar periwinkle</name>
    <name type="synonym">Vinca rosea</name>
    <dbReference type="NCBI Taxonomy" id="4058"/>
    <lineage>
        <taxon>Eukaryota</taxon>
        <taxon>Viridiplantae</taxon>
        <taxon>Streptophyta</taxon>
        <taxon>Embryophyta</taxon>
        <taxon>Tracheophyta</taxon>
        <taxon>Spermatophyta</taxon>
        <taxon>Magnoliopsida</taxon>
        <taxon>eudicotyledons</taxon>
        <taxon>Gunneridae</taxon>
        <taxon>Pentapetalae</taxon>
        <taxon>asterids</taxon>
        <taxon>lamiids</taxon>
        <taxon>Gentianales</taxon>
        <taxon>Apocynaceae</taxon>
        <taxon>Rauvolfioideae</taxon>
        <taxon>Vinceae</taxon>
        <taxon>Catharanthinae</taxon>
        <taxon>Catharanthus</taxon>
    </lineage>
</organism>
<accession>A0ACC0C743</accession>
<comment type="caution">
    <text evidence="1">The sequence shown here is derived from an EMBL/GenBank/DDBJ whole genome shotgun (WGS) entry which is preliminary data.</text>
</comment>